<evidence type="ECO:0000313" key="2">
    <source>
        <dbReference type="Proteomes" id="UP000298652"/>
    </source>
</evidence>
<evidence type="ECO:0000313" key="1">
    <source>
        <dbReference type="EMBL" id="TKW26476.1"/>
    </source>
</evidence>
<name>A0A4V6D9N3_SETVI</name>
<proteinExistence type="predicted"/>
<gene>
    <name evidence="1" type="ORF">SEVIR_3G192500v2</name>
</gene>
<dbReference type="Gramene" id="TKW26476">
    <property type="protein sequence ID" value="TKW26476"/>
    <property type="gene ID" value="SEVIR_3G192500v2"/>
</dbReference>
<accession>A0A4V6D9N3</accession>
<keyword evidence="2" id="KW-1185">Reference proteome</keyword>
<dbReference type="EMBL" id="CM016554">
    <property type="protein sequence ID" value="TKW26476.1"/>
    <property type="molecule type" value="Genomic_DNA"/>
</dbReference>
<sequence>MRPPVSFGAAHEYSVANQKEPWPLQLAPHGRAPVFGTGYVGDAAPFWLDRAAAHLWREIEIPEQEVGEPKPEPITDIASFEPQGDPQLNVILGYFFPADRSEEEVDGYGYEKGTIGI</sequence>
<protein>
    <submittedName>
        <fullName evidence="1">Uncharacterized protein</fullName>
    </submittedName>
</protein>
<organism evidence="1 2">
    <name type="scientific">Setaria viridis</name>
    <name type="common">Green bristlegrass</name>
    <name type="synonym">Setaria italica subsp. viridis</name>
    <dbReference type="NCBI Taxonomy" id="4556"/>
    <lineage>
        <taxon>Eukaryota</taxon>
        <taxon>Viridiplantae</taxon>
        <taxon>Streptophyta</taxon>
        <taxon>Embryophyta</taxon>
        <taxon>Tracheophyta</taxon>
        <taxon>Spermatophyta</taxon>
        <taxon>Magnoliopsida</taxon>
        <taxon>Liliopsida</taxon>
        <taxon>Poales</taxon>
        <taxon>Poaceae</taxon>
        <taxon>PACMAD clade</taxon>
        <taxon>Panicoideae</taxon>
        <taxon>Panicodae</taxon>
        <taxon>Paniceae</taxon>
        <taxon>Cenchrinae</taxon>
        <taxon>Setaria</taxon>
    </lineage>
</organism>
<dbReference type="AlphaFoldDB" id="A0A4V6D9N3"/>
<dbReference type="Proteomes" id="UP000298652">
    <property type="component" value="Chromosome 3"/>
</dbReference>
<reference evidence="1" key="1">
    <citation type="submission" date="2019-03" db="EMBL/GenBank/DDBJ databases">
        <title>WGS assembly of Setaria viridis.</title>
        <authorList>
            <person name="Huang P."/>
            <person name="Jenkins J."/>
            <person name="Grimwood J."/>
            <person name="Barry K."/>
            <person name="Healey A."/>
            <person name="Mamidi S."/>
            <person name="Sreedasyam A."/>
            <person name="Shu S."/>
            <person name="Feldman M."/>
            <person name="Wu J."/>
            <person name="Yu Y."/>
            <person name="Chen C."/>
            <person name="Johnson J."/>
            <person name="Rokhsar D."/>
            <person name="Baxter I."/>
            <person name="Schmutz J."/>
            <person name="Brutnell T."/>
            <person name="Kellogg E."/>
        </authorList>
    </citation>
    <scope>NUCLEOTIDE SEQUENCE [LARGE SCALE GENOMIC DNA]</scope>
</reference>